<dbReference type="InterPro" id="IPR016181">
    <property type="entry name" value="Acyl_CoA_acyltransferase"/>
</dbReference>
<proteinExistence type="inferred from homology"/>
<dbReference type="EC" id="2.3.1.1" evidence="6"/>
<name>A0A6N7EZI1_9GAMM</name>
<dbReference type="NCBIfam" id="TIGR01890">
    <property type="entry name" value="N-Ac-Glu-synth"/>
    <property type="match status" value="1"/>
</dbReference>
<dbReference type="Gene3D" id="3.40.630.30">
    <property type="match status" value="1"/>
</dbReference>
<comment type="catalytic activity">
    <reaction evidence="5 6">
        <text>L-glutamate + acetyl-CoA = N-acetyl-L-glutamate + CoA + H(+)</text>
        <dbReference type="Rhea" id="RHEA:24292"/>
        <dbReference type="ChEBI" id="CHEBI:15378"/>
        <dbReference type="ChEBI" id="CHEBI:29985"/>
        <dbReference type="ChEBI" id="CHEBI:44337"/>
        <dbReference type="ChEBI" id="CHEBI:57287"/>
        <dbReference type="ChEBI" id="CHEBI:57288"/>
        <dbReference type="EC" id="2.3.1.1"/>
    </reaction>
</comment>
<evidence type="ECO:0000313" key="9">
    <source>
        <dbReference type="Proteomes" id="UP000471298"/>
    </source>
</evidence>
<keyword evidence="6" id="KW-0963">Cytoplasm</keyword>
<keyword evidence="9" id="KW-1185">Reference proteome</keyword>
<dbReference type="AlphaFoldDB" id="A0A6N7EZI1"/>
<evidence type="ECO:0000256" key="5">
    <source>
        <dbReference type="ARBA" id="ARBA00048372"/>
    </source>
</evidence>
<evidence type="ECO:0000256" key="6">
    <source>
        <dbReference type="HAMAP-Rule" id="MF_01105"/>
    </source>
</evidence>
<comment type="pathway">
    <text evidence="1 6">Amino-acid biosynthesis; L-arginine biosynthesis; N(2)-acetyl-L-ornithine from L-glutamate: step 1/4.</text>
</comment>
<feature type="domain" description="N-acetyltransferase" evidence="7">
    <location>
        <begin position="283"/>
        <end position="430"/>
    </location>
</feature>
<dbReference type="PROSITE" id="PS51186">
    <property type="entry name" value="GNAT"/>
    <property type="match status" value="1"/>
</dbReference>
<comment type="miscellaneous">
    <text evidence="6">In bacteria which possess the bifunctional enzyme ornithine acetyltransferase/N-acetylglutamate synthase (ArgJ), ArgA fulfills an anaplerotic role.</text>
</comment>
<evidence type="ECO:0000313" key="8">
    <source>
        <dbReference type="EMBL" id="MPV86970.1"/>
    </source>
</evidence>
<comment type="caution">
    <text evidence="8">The sequence shown here is derived from an EMBL/GenBank/DDBJ whole genome shotgun (WGS) entry which is preliminary data.</text>
</comment>
<evidence type="ECO:0000256" key="1">
    <source>
        <dbReference type="ARBA" id="ARBA00004925"/>
    </source>
</evidence>
<comment type="subcellular location">
    <subcellularLocation>
        <location evidence="6">Cytoplasm</location>
    </subcellularLocation>
</comment>
<dbReference type="NCBIfam" id="NF003641">
    <property type="entry name" value="PRK05279.1"/>
    <property type="match status" value="1"/>
</dbReference>
<dbReference type="SUPFAM" id="SSF55729">
    <property type="entry name" value="Acyl-CoA N-acyltransferases (Nat)"/>
    <property type="match status" value="1"/>
</dbReference>
<accession>A0A6N7EZI1</accession>
<evidence type="ECO:0000256" key="2">
    <source>
        <dbReference type="ARBA" id="ARBA00009145"/>
    </source>
</evidence>
<gene>
    <name evidence="6" type="primary">argA</name>
    <name evidence="8" type="ORF">GCU85_09555</name>
</gene>
<comment type="similarity">
    <text evidence="2 6">Belongs to the acetyltransferase family. ArgA subfamily.</text>
</comment>
<dbReference type="InParanoid" id="A0A6N7EZI1"/>
<dbReference type="InterPro" id="IPR000182">
    <property type="entry name" value="GNAT_dom"/>
</dbReference>
<dbReference type="FunCoup" id="A0A6N7EZI1">
    <property type="interactions" value="122"/>
</dbReference>
<protein>
    <recommendedName>
        <fullName evidence="6">Amino-acid acetyltransferase</fullName>
        <ecNumber evidence="6">2.3.1.1</ecNumber>
    </recommendedName>
    <alternativeName>
        <fullName evidence="6">N-acetylglutamate synthase</fullName>
        <shortName evidence="6">AGS</shortName>
        <shortName evidence="6">NAGS</shortName>
    </alternativeName>
</protein>
<dbReference type="PANTHER" id="PTHR30602:SF12">
    <property type="entry name" value="AMINO-ACID ACETYLTRANSFERASE NAGS1, CHLOROPLASTIC-RELATED"/>
    <property type="match status" value="1"/>
</dbReference>
<dbReference type="SUPFAM" id="SSF53633">
    <property type="entry name" value="Carbamate kinase-like"/>
    <property type="match status" value="1"/>
</dbReference>
<evidence type="ECO:0000259" key="7">
    <source>
        <dbReference type="PROSITE" id="PS51186"/>
    </source>
</evidence>
<sequence>MKTCRPFIDYFRQAAPYIHQHRNKTFVFCLQDDGALDQFLQPILHDIAILHSLRIRVVIVFGARHRINTELNHGVFHNNCRITSPEAMRKIQEIIGARQIQISATLSMGLANSPMQGASIQTSTGNFVIAKPIGIVDGVDFGLTGTIRKIRETPITQKLDQGEIVIIPPIGYSTTGEVFNLTTEMVASAVSETLNADKLLFFNDSYKTLLPQINHQHAITPHVAKQLTPPDQTLAEIIHAAVSACEKTVNRAHIIPKDIDGAILAELFTRDGAGLMITNDAYDRIEQATIHDISSLLALIQPLEEQGILVRRSRELLETELSTFSLLKRDNSVIGCASLKPFPEENVAELGCLAISPDYQKQGLADKLLTHIEKKAKDQRFSHLFCLTTHTSHWFLERGFEPTELSALPAQKKAFYNYSRQSKPYIKALN</sequence>
<dbReference type="InterPro" id="IPR036393">
    <property type="entry name" value="AceGlu_kinase-like_sf"/>
</dbReference>
<dbReference type="Proteomes" id="UP000471298">
    <property type="component" value="Unassembled WGS sequence"/>
</dbReference>
<dbReference type="InterPro" id="IPR001048">
    <property type="entry name" value="Asp/Glu/Uridylate_kinase"/>
</dbReference>
<dbReference type="UniPathway" id="UPA00068">
    <property type="reaction ID" value="UER00106"/>
</dbReference>
<dbReference type="InterPro" id="IPR010167">
    <property type="entry name" value="NH2A_AcTrfase"/>
</dbReference>
<reference evidence="8 9" key="1">
    <citation type="submission" date="2019-10" db="EMBL/GenBank/DDBJ databases">
        <title>Cardiobacteriales fam. a chemoheterotrophic member of the order Cardiobacteriales, and proposal of Cardiobacteriales fam. nov.</title>
        <authorList>
            <person name="Wang C."/>
        </authorList>
    </citation>
    <scope>NUCLEOTIDE SEQUENCE [LARGE SCALE GENOMIC DNA]</scope>
    <source>
        <strain evidence="8 9">ML27</strain>
    </source>
</reference>
<dbReference type="PANTHER" id="PTHR30602">
    <property type="entry name" value="AMINO-ACID ACETYLTRANSFERASE"/>
    <property type="match status" value="1"/>
</dbReference>
<evidence type="ECO:0000256" key="4">
    <source>
        <dbReference type="ARBA" id="ARBA00023315"/>
    </source>
</evidence>
<keyword evidence="3 6" id="KW-0808">Transferase</keyword>
<keyword evidence="4 6" id="KW-0012">Acyltransferase</keyword>
<dbReference type="HAMAP" id="MF_01105">
    <property type="entry name" value="N_acetyl_glu_synth"/>
    <property type="match status" value="1"/>
</dbReference>
<dbReference type="CDD" id="cd04301">
    <property type="entry name" value="NAT_SF"/>
    <property type="match status" value="1"/>
</dbReference>
<dbReference type="GO" id="GO:0006526">
    <property type="term" value="P:L-arginine biosynthetic process"/>
    <property type="evidence" value="ECO:0007669"/>
    <property type="project" value="UniProtKB-UniRule"/>
</dbReference>
<dbReference type="EMBL" id="WHNW01000015">
    <property type="protein sequence ID" value="MPV86970.1"/>
    <property type="molecule type" value="Genomic_DNA"/>
</dbReference>
<dbReference type="PIRSF" id="PIRSF000423">
    <property type="entry name" value="ArgA"/>
    <property type="match status" value="1"/>
</dbReference>
<organism evidence="8 9">
    <name type="scientific">Ostreibacterium oceani</name>
    <dbReference type="NCBI Taxonomy" id="2654998"/>
    <lineage>
        <taxon>Bacteria</taxon>
        <taxon>Pseudomonadati</taxon>
        <taxon>Pseudomonadota</taxon>
        <taxon>Gammaproteobacteria</taxon>
        <taxon>Cardiobacteriales</taxon>
        <taxon>Ostreibacteriaceae</taxon>
        <taxon>Ostreibacterium</taxon>
    </lineage>
</organism>
<dbReference type="Pfam" id="PF00696">
    <property type="entry name" value="AA_kinase"/>
    <property type="match status" value="1"/>
</dbReference>
<dbReference type="GO" id="GO:0005737">
    <property type="term" value="C:cytoplasm"/>
    <property type="evidence" value="ECO:0007669"/>
    <property type="project" value="UniProtKB-SubCell"/>
</dbReference>
<keyword evidence="6" id="KW-0028">Amino-acid biosynthesis</keyword>
<dbReference type="Gene3D" id="3.40.1160.10">
    <property type="entry name" value="Acetylglutamate kinase-like"/>
    <property type="match status" value="1"/>
</dbReference>
<dbReference type="Pfam" id="PF00583">
    <property type="entry name" value="Acetyltransf_1"/>
    <property type="match status" value="1"/>
</dbReference>
<keyword evidence="6" id="KW-0055">Arginine biosynthesis</keyword>
<dbReference type="RefSeq" id="WP_152810960.1">
    <property type="nucleotide sequence ID" value="NZ_WHNW01000015.1"/>
</dbReference>
<evidence type="ECO:0000256" key="3">
    <source>
        <dbReference type="ARBA" id="ARBA00022679"/>
    </source>
</evidence>
<dbReference type="GO" id="GO:0004042">
    <property type="term" value="F:L-glutamate N-acetyltransferase activity"/>
    <property type="evidence" value="ECO:0007669"/>
    <property type="project" value="UniProtKB-UniRule"/>
</dbReference>